<reference evidence="3" key="1">
    <citation type="journal article" date="2019" name="Curr. Biol.">
        <title>Genome Sequence of Striga asiatica Provides Insight into the Evolution of Plant Parasitism.</title>
        <authorList>
            <person name="Yoshida S."/>
            <person name="Kim S."/>
            <person name="Wafula E.K."/>
            <person name="Tanskanen J."/>
            <person name="Kim Y.M."/>
            <person name="Honaas L."/>
            <person name="Yang Z."/>
            <person name="Spallek T."/>
            <person name="Conn C.E."/>
            <person name="Ichihashi Y."/>
            <person name="Cheong K."/>
            <person name="Cui S."/>
            <person name="Der J.P."/>
            <person name="Gundlach H."/>
            <person name="Jiao Y."/>
            <person name="Hori C."/>
            <person name="Ishida J.K."/>
            <person name="Kasahara H."/>
            <person name="Kiba T."/>
            <person name="Kim M.S."/>
            <person name="Koo N."/>
            <person name="Laohavisit A."/>
            <person name="Lee Y.H."/>
            <person name="Lumba S."/>
            <person name="McCourt P."/>
            <person name="Mortimer J.C."/>
            <person name="Mutuku J.M."/>
            <person name="Nomura T."/>
            <person name="Sasaki-Sekimoto Y."/>
            <person name="Seto Y."/>
            <person name="Wang Y."/>
            <person name="Wakatake T."/>
            <person name="Sakakibara H."/>
            <person name="Demura T."/>
            <person name="Yamaguchi S."/>
            <person name="Yoneyama K."/>
            <person name="Manabe R.I."/>
            <person name="Nelson D.C."/>
            <person name="Schulman A.H."/>
            <person name="Timko M.P."/>
            <person name="dePamphilis C.W."/>
            <person name="Choi D."/>
            <person name="Shirasu K."/>
        </authorList>
    </citation>
    <scope>NUCLEOTIDE SEQUENCE [LARGE SCALE GENOMIC DNA]</scope>
    <source>
        <strain evidence="3">cv. UVA1</strain>
    </source>
</reference>
<protein>
    <submittedName>
        <fullName evidence="2">K-box region and MADS-box transcription factor family protein</fullName>
    </submittedName>
</protein>
<name>A0A5A7QSX8_STRAF</name>
<proteinExistence type="predicted"/>
<comment type="caution">
    <text evidence="2">The sequence shown here is derived from an EMBL/GenBank/DDBJ whole genome shotgun (WGS) entry which is preliminary data.</text>
</comment>
<feature type="region of interest" description="Disordered" evidence="1">
    <location>
        <begin position="1"/>
        <end position="31"/>
    </location>
</feature>
<evidence type="ECO:0000256" key="1">
    <source>
        <dbReference type="SAM" id="MobiDB-lite"/>
    </source>
</evidence>
<evidence type="ECO:0000313" key="3">
    <source>
        <dbReference type="Proteomes" id="UP000325081"/>
    </source>
</evidence>
<sequence>MDYSKPRFRAAARAKPNAACKKHPKHRQSPGVCSLCLNEKLSNLADCRKSRARKTFRPSSSSSSDVSSLSSSNAYSSCSSPAGKSGTAADFRKSRSMAFAWRRRRDEEEIAGGKRGFWSRFLSVRRNNSNRNSKNCGGKGLVMLRSETSTGRVITSVY</sequence>
<dbReference type="OrthoDB" id="688136at2759"/>
<feature type="compositionally biased region" description="Low complexity" evidence="1">
    <location>
        <begin position="59"/>
        <end position="80"/>
    </location>
</feature>
<dbReference type="EMBL" id="BKCP01007737">
    <property type="protein sequence ID" value="GER47061.1"/>
    <property type="molecule type" value="Genomic_DNA"/>
</dbReference>
<accession>A0A5A7QSX8</accession>
<evidence type="ECO:0000313" key="2">
    <source>
        <dbReference type="EMBL" id="GER47061.1"/>
    </source>
</evidence>
<organism evidence="2 3">
    <name type="scientific">Striga asiatica</name>
    <name type="common">Asiatic witchweed</name>
    <name type="synonym">Buchnera asiatica</name>
    <dbReference type="NCBI Taxonomy" id="4170"/>
    <lineage>
        <taxon>Eukaryota</taxon>
        <taxon>Viridiplantae</taxon>
        <taxon>Streptophyta</taxon>
        <taxon>Embryophyta</taxon>
        <taxon>Tracheophyta</taxon>
        <taxon>Spermatophyta</taxon>
        <taxon>Magnoliopsida</taxon>
        <taxon>eudicotyledons</taxon>
        <taxon>Gunneridae</taxon>
        <taxon>Pentapetalae</taxon>
        <taxon>asterids</taxon>
        <taxon>lamiids</taxon>
        <taxon>Lamiales</taxon>
        <taxon>Orobanchaceae</taxon>
        <taxon>Buchnereae</taxon>
        <taxon>Striga</taxon>
    </lineage>
</organism>
<gene>
    <name evidence="2" type="ORF">STAS_24132</name>
</gene>
<dbReference type="PANTHER" id="PTHR34046:SF19">
    <property type="entry name" value="RAPIDLY ELICITED PROTEIN, PUTATIVE-RELATED"/>
    <property type="match status" value="1"/>
</dbReference>
<feature type="compositionally biased region" description="Basic residues" evidence="1">
    <location>
        <begin position="1"/>
        <end position="12"/>
    </location>
</feature>
<feature type="region of interest" description="Disordered" evidence="1">
    <location>
        <begin position="49"/>
        <end position="91"/>
    </location>
</feature>
<dbReference type="PANTHER" id="PTHR34046">
    <property type="entry name" value="OS06G0218800 PROTEIN"/>
    <property type="match status" value="1"/>
</dbReference>
<keyword evidence="3" id="KW-1185">Reference proteome</keyword>
<dbReference type="Proteomes" id="UP000325081">
    <property type="component" value="Unassembled WGS sequence"/>
</dbReference>
<dbReference type="AlphaFoldDB" id="A0A5A7QSX8"/>